<dbReference type="InterPro" id="IPR041617">
    <property type="entry name" value="TPR_MalT"/>
</dbReference>
<evidence type="ECO:0000256" key="3">
    <source>
        <dbReference type="ARBA" id="ARBA00023163"/>
    </source>
</evidence>
<dbReference type="PRINTS" id="PR00038">
    <property type="entry name" value="HTHLUXR"/>
</dbReference>
<dbReference type="InterPro" id="IPR000792">
    <property type="entry name" value="Tscrpt_reg_LuxR_C"/>
</dbReference>
<dbReference type="InterPro" id="IPR016032">
    <property type="entry name" value="Sig_transdc_resp-reg_C-effctor"/>
</dbReference>
<comment type="caution">
    <text evidence="5">The sequence shown here is derived from an EMBL/GenBank/DDBJ whole genome shotgun (WGS) entry which is preliminary data.</text>
</comment>
<accession>A0ABW0M132</accession>
<dbReference type="Pfam" id="PF25873">
    <property type="entry name" value="WHD_MalT"/>
    <property type="match status" value="1"/>
</dbReference>
<evidence type="ECO:0000313" key="6">
    <source>
        <dbReference type="Proteomes" id="UP001596105"/>
    </source>
</evidence>
<feature type="domain" description="HTH luxR-type" evidence="4">
    <location>
        <begin position="810"/>
        <end position="875"/>
    </location>
</feature>
<evidence type="ECO:0000256" key="1">
    <source>
        <dbReference type="ARBA" id="ARBA00023015"/>
    </source>
</evidence>
<dbReference type="EMBL" id="JBHSMH010000111">
    <property type="protein sequence ID" value="MFC5471800.1"/>
    <property type="molecule type" value="Genomic_DNA"/>
</dbReference>
<dbReference type="Gene3D" id="1.25.40.10">
    <property type="entry name" value="Tetratricopeptide repeat domain"/>
    <property type="match status" value="1"/>
</dbReference>
<proteinExistence type="predicted"/>
<evidence type="ECO:0000256" key="2">
    <source>
        <dbReference type="ARBA" id="ARBA00023125"/>
    </source>
</evidence>
<dbReference type="SUPFAM" id="SSF48452">
    <property type="entry name" value="TPR-like"/>
    <property type="match status" value="1"/>
</dbReference>
<dbReference type="SMART" id="SM00028">
    <property type="entry name" value="TPR"/>
    <property type="match status" value="4"/>
</dbReference>
<organism evidence="5 6">
    <name type="scientific">Cohnella suwonensis</name>
    <dbReference type="NCBI Taxonomy" id="696072"/>
    <lineage>
        <taxon>Bacteria</taxon>
        <taxon>Bacillati</taxon>
        <taxon>Bacillota</taxon>
        <taxon>Bacilli</taxon>
        <taxon>Bacillales</taxon>
        <taxon>Paenibacillaceae</taxon>
        <taxon>Cohnella</taxon>
    </lineage>
</organism>
<keyword evidence="6" id="KW-1185">Reference proteome</keyword>
<protein>
    <submittedName>
        <fullName evidence="5">LuxR C-terminal-related transcriptional regulator</fullName>
    </submittedName>
</protein>
<name>A0ABW0M132_9BACL</name>
<dbReference type="InterPro" id="IPR059106">
    <property type="entry name" value="WHD_MalT"/>
</dbReference>
<gene>
    <name evidence="5" type="ORF">ACFPPD_24280</name>
</gene>
<dbReference type="PANTHER" id="PTHR44688">
    <property type="entry name" value="DNA-BINDING TRANSCRIPTIONAL ACTIVATOR DEVR_DOSR"/>
    <property type="match status" value="1"/>
</dbReference>
<keyword evidence="1" id="KW-0805">Transcription regulation</keyword>
<keyword evidence="3" id="KW-0804">Transcription</keyword>
<dbReference type="InterPro" id="IPR019734">
    <property type="entry name" value="TPR_rpt"/>
</dbReference>
<reference evidence="6" key="1">
    <citation type="journal article" date="2019" name="Int. J. Syst. Evol. Microbiol.">
        <title>The Global Catalogue of Microorganisms (GCM) 10K type strain sequencing project: providing services to taxonomists for standard genome sequencing and annotation.</title>
        <authorList>
            <consortium name="The Broad Institute Genomics Platform"/>
            <consortium name="The Broad Institute Genome Sequencing Center for Infectious Disease"/>
            <person name="Wu L."/>
            <person name="Ma J."/>
        </authorList>
    </citation>
    <scope>NUCLEOTIDE SEQUENCE [LARGE SCALE GENOMIC DNA]</scope>
    <source>
        <strain evidence="6">CCUG 57113</strain>
    </source>
</reference>
<dbReference type="SUPFAM" id="SSF52540">
    <property type="entry name" value="P-loop containing nucleoside triphosphate hydrolases"/>
    <property type="match status" value="1"/>
</dbReference>
<dbReference type="Pfam" id="PF00196">
    <property type="entry name" value="GerE"/>
    <property type="match status" value="1"/>
</dbReference>
<evidence type="ECO:0000313" key="5">
    <source>
        <dbReference type="EMBL" id="MFC5471800.1"/>
    </source>
</evidence>
<dbReference type="SMART" id="SM00421">
    <property type="entry name" value="HTH_LUXR"/>
    <property type="match status" value="1"/>
</dbReference>
<dbReference type="CDD" id="cd06170">
    <property type="entry name" value="LuxR_C_like"/>
    <property type="match status" value="1"/>
</dbReference>
<dbReference type="RefSeq" id="WP_209744189.1">
    <property type="nucleotide sequence ID" value="NZ_JBHSMH010000111.1"/>
</dbReference>
<dbReference type="PROSITE" id="PS50043">
    <property type="entry name" value="HTH_LUXR_2"/>
    <property type="match status" value="1"/>
</dbReference>
<sequence>MSVPLLSSKLYRPSPRPKAVSRPRLTERLNEGLHRKLTVVSASAGFGKTTLLGEWIAGCGRSVAWLSLDEGDNDIARFLTYVLAALRSAGANVGEGAFVALRSSHSPPAESILTTVLNDIAARAEPIALVLDDYHVIDAKPVDEALAFLIERMPPGMHLVVATREDPNLPLARLRARDQLNELRAADLRFTLAEATGFLNSAMGLILSPDDVVTLEARTEGWIAGLQLAAISMQGHQDTTGFIRSFGGSHRFVLDYLLEEVLHRQPDHVQRFLLRTSVLDRLCGPLADAVLLRDADMPGQETLAYLEKINLFIVPLDNERRWYRYHHLFAELLKQRLLLSVGEQAAAALHARASEWYEENGLEMEAFRHAVAARDVERAARLAEGKGLPLHFRGEFVPVLNWLESLPELAFETRPSLCVVYASVLLMAGQTGGVEPKLRVAEAGLAIEDQEDGNVRDLIGHIASIRASAAASRHEVETILAESNRALAYLHPRNLPVRTATTWTLGYAYHLMGDRAAAGKAYAEAMAVGESIGHSLIASLAAIGLGLIQHSDNRLRSAADTYRHVLRMAGDSPIPAVCEAHLGLAKLHYEWNELNEAEQHGRKSVQLARMLENTDRFVACELMLARIRLARGDEAGAAAIVAEAGRFARRHGYLHQLPDIAAAEVAALIRRGDSDAAARVAVEHDLPISLAKSYLAQGNASAAIAALERPQLQAEERGWEDERLKVMIVRAISLRALGQKEQALPLLDRAMELAEPERFVRLFVDEGRPMGRLLSEVSPRGSTSDYAAELLAVFETECLPDSRTSAPALTRLLIEPLSTRESEVLRLIADGLSNQDICDRLFLALSTVKGYNRIIFDKLQVRRRTEAVARARELGLI</sequence>
<dbReference type="InterPro" id="IPR036388">
    <property type="entry name" value="WH-like_DNA-bd_sf"/>
</dbReference>
<dbReference type="Proteomes" id="UP001596105">
    <property type="component" value="Unassembled WGS sequence"/>
</dbReference>
<dbReference type="PANTHER" id="PTHR44688:SF16">
    <property type="entry name" value="DNA-BINDING TRANSCRIPTIONAL ACTIVATOR DEVR_DOSR"/>
    <property type="match status" value="1"/>
</dbReference>
<dbReference type="Gene3D" id="1.10.10.10">
    <property type="entry name" value="Winged helix-like DNA-binding domain superfamily/Winged helix DNA-binding domain"/>
    <property type="match status" value="1"/>
</dbReference>
<dbReference type="InterPro" id="IPR011990">
    <property type="entry name" value="TPR-like_helical_dom_sf"/>
</dbReference>
<keyword evidence="2" id="KW-0238">DNA-binding</keyword>
<dbReference type="Gene3D" id="3.40.50.300">
    <property type="entry name" value="P-loop containing nucleotide triphosphate hydrolases"/>
    <property type="match status" value="1"/>
</dbReference>
<dbReference type="InterPro" id="IPR027417">
    <property type="entry name" value="P-loop_NTPase"/>
</dbReference>
<dbReference type="SUPFAM" id="SSF46894">
    <property type="entry name" value="C-terminal effector domain of the bipartite response regulators"/>
    <property type="match status" value="1"/>
</dbReference>
<dbReference type="Pfam" id="PF17874">
    <property type="entry name" value="TPR_MalT"/>
    <property type="match status" value="1"/>
</dbReference>
<evidence type="ECO:0000259" key="4">
    <source>
        <dbReference type="PROSITE" id="PS50043"/>
    </source>
</evidence>